<dbReference type="Gene3D" id="3.30.420.140">
    <property type="entry name" value="YqgF/RNase H-like domain"/>
    <property type="match status" value="1"/>
</dbReference>
<feature type="compositionally biased region" description="Polar residues" evidence="6">
    <location>
        <begin position="177"/>
        <end position="189"/>
    </location>
</feature>
<evidence type="ECO:0000256" key="1">
    <source>
        <dbReference type="ARBA" id="ARBA00022490"/>
    </source>
</evidence>
<evidence type="ECO:0000256" key="5">
    <source>
        <dbReference type="HAMAP-Rule" id="MF_00651"/>
    </source>
</evidence>
<dbReference type="SUPFAM" id="SSF53098">
    <property type="entry name" value="Ribonuclease H-like"/>
    <property type="match status" value="1"/>
</dbReference>
<keyword evidence="1 5" id="KW-0963">Cytoplasm</keyword>
<dbReference type="EC" id="3.1.-.-" evidence="5"/>
<name>A0A7S6ZTZ7_9GAMM</name>
<evidence type="ECO:0000256" key="6">
    <source>
        <dbReference type="SAM" id="MobiDB-lite"/>
    </source>
</evidence>
<evidence type="ECO:0000256" key="4">
    <source>
        <dbReference type="ARBA" id="ARBA00022801"/>
    </source>
</evidence>
<comment type="subcellular location">
    <subcellularLocation>
        <location evidence="5">Cytoplasm</location>
    </subcellularLocation>
</comment>
<dbReference type="EMBL" id="CP063657">
    <property type="protein sequence ID" value="QOW21512.1"/>
    <property type="molecule type" value="Genomic_DNA"/>
</dbReference>
<reference evidence="8 9" key="1">
    <citation type="submission" date="2020-10" db="EMBL/GenBank/DDBJ databases">
        <title>complete genome sequencing of Lysobacter sp. H23M41.</title>
        <authorList>
            <person name="Bae J.-W."/>
            <person name="Lee S.-Y."/>
        </authorList>
    </citation>
    <scope>NUCLEOTIDE SEQUENCE [LARGE SCALE GENOMIC DNA]</scope>
    <source>
        <strain evidence="8 9">H23M41</strain>
    </source>
</reference>
<sequence>MSGSDEAESPADALPAIRGDGSVLGFDVGSRRIGVALGTPLAGQARALAVVDVHAAGPDWAAVDRLYREWRPDGFIVGDPLTLDGGSQPARERAHGFARQLQSRYRRQVLLVDERSSSMEAAQRFARARAQGQRRRRDAVALDAMAAAVIVDRWMGAPGDAIDIRAVVPTGDDPPTASGTATTDPGKTA</sequence>
<evidence type="ECO:0000256" key="3">
    <source>
        <dbReference type="ARBA" id="ARBA00022722"/>
    </source>
</evidence>
<keyword evidence="4 5" id="KW-0378">Hydrolase</keyword>
<dbReference type="InterPro" id="IPR006641">
    <property type="entry name" value="YqgF/RNaseH-like_dom"/>
</dbReference>
<dbReference type="CDD" id="cd16964">
    <property type="entry name" value="YqgF"/>
    <property type="match status" value="1"/>
</dbReference>
<comment type="similarity">
    <text evidence="5">Belongs to the YqgF HJR family.</text>
</comment>
<keyword evidence="9" id="KW-1185">Reference proteome</keyword>
<dbReference type="PANTHER" id="PTHR33317:SF4">
    <property type="entry name" value="POLYNUCLEOTIDYL TRANSFERASE, RIBONUCLEASE H-LIKE SUPERFAMILY PROTEIN"/>
    <property type="match status" value="1"/>
</dbReference>
<dbReference type="InterPro" id="IPR012337">
    <property type="entry name" value="RNaseH-like_sf"/>
</dbReference>
<dbReference type="Pfam" id="PF03652">
    <property type="entry name" value="RuvX"/>
    <property type="match status" value="1"/>
</dbReference>
<organism evidence="8 9">
    <name type="scientific">Novilysobacter avium</name>
    <dbReference type="NCBI Taxonomy" id="2781023"/>
    <lineage>
        <taxon>Bacteria</taxon>
        <taxon>Pseudomonadati</taxon>
        <taxon>Pseudomonadota</taxon>
        <taxon>Gammaproteobacteria</taxon>
        <taxon>Lysobacterales</taxon>
        <taxon>Lysobacteraceae</taxon>
        <taxon>Novilysobacter</taxon>
    </lineage>
</organism>
<evidence type="ECO:0000259" key="7">
    <source>
        <dbReference type="SMART" id="SM00732"/>
    </source>
</evidence>
<dbReference type="Proteomes" id="UP000593932">
    <property type="component" value="Chromosome"/>
</dbReference>
<dbReference type="NCBIfam" id="TIGR00250">
    <property type="entry name" value="RNAse_H_YqgF"/>
    <property type="match status" value="1"/>
</dbReference>
<proteinExistence type="inferred from homology"/>
<dbReference type="HAMAP" id="MF_00651">
    <property type="entry name" value="Nuclease_YqgF"/>
    <property type="match status" value="1"/>
</dbReference>
<dbReference type="SMART" id="SM00732">
    <property type="entry name" value="YqgFc"/>
    <property type="match status" value="1"/>
</dbReference>
<evidence type="ECO:0000313" key="9">
    <source>
        <dbReference type="Proteomes" id="UP000593932"/>
    </source>
</evidence>
<keyword evidence="2 5" id="KW-0690">Ribosome biogenesis</keyword>
<dbReference type="InterPro" id="IPR037027">
    <property type="entry name" value="YqgF/RNaseH-like_dom_sf"/>
</dbReference>
<feature type="region of interest" description="Disordered" evidence="6">
    <location>
        <begin position="166"/>
        <end position="189"/>
    </location>
</feature>
<keyword evidence="3 5" id="KW-0540">Nuclease</keyword>
<accession>A0A7S6ZTZ7</accession>
<dbReference type="PANTHER" id="PTHR33317">
    <property type="entry name" value="POLYNUCLEOTIDYL TRANSFERASE, RIBONUCLEASE H-LIKE SUPERFAMILY PROTEIN"/>
    <property type="match status" value="1"/>
</dbReference>
<evidence type="ECO:0000256" key="2">
    <source>
        <dbReference type="ARBA" id="ARBA00022517"/>
    </source>
</evidence>
<evidence type="ECO:0000313" key="8">
    <source>
        <dbReference type="EMBL" id="QOW21512.1"/>
    </source>
</evidence>
<gene>
    <name evidence="8" type="primary">ruvX</name>
    <name evidence="8" type="ORF">INQ42_09675</name>
</gene>
<dbReference type="InterPro" id="IPR005227">
    <property type="entry name" value="YqgF"/>
</dbReference>
<feature type="domain" description="YqgF/RNase H-like" evidence="7">
    <location>
        <begin position="21"/>
        <end position="121"/>
    </location>
</feature>
<protein>
    <recommendedName>
        <fullName evidence="5">Putative pre-16S rRNA nuclease</fullName>
        <ecNumber evidence="5">3.1.-.-</ecNumber>
    </recommendedName>
</protein>
<comment type="function">
    <text evidence="5">Could be a nuclease involved in processing of the 5'-end of pre-16S rRNA.</text>
</comment>